<dbReference type="EMBL" id="SODF01000003">
    <property type="protein sequence ID" value="TDW14842.1"/>
    <property type="molecule type" value="Genomic_DNA"/>
</dbReference>
<proteinExistence type="predicted"/>
<dbReference type="Proteomes" id="UP000295447">
    <property type="component" value="Unassembled WGS sequence"/>
</dbReference>
<protein>
    <recommendedName>
        <fullName evidence="4">DNA-binding protein</fullName>
    </recommendedName>
</protein>
<gene>
    <name evidence="2" type="ORF">EV650_6320</name>
</gene>
<sequence>MIHCMRMRRKQDANQAQAERQHEAREQLLDRGAKDLARRPWRPAPIPLSAVDLTQFAVWRSADLTNDDLLAALVLLPAARAEVEEVESGLLFLARSSGLTWAEMADAMGFSSPQACQQRFNRLTSRHDS</sequence>
<reference evidence="2 3" key="1">
    <citation type="submission" date="2019-03" db="EMBL/GenBank/DDBJ databases">
        <title>Genomic Encyclopedia of Type Strains, Phase III (KMG-III): the genomes of soil and plant-associated and newly described type strains.</title>
        <authorList>
            <person name="Whitman W."/>
        </authorList>
    </citation>
    <scope>NUCLEOTIDE SEQUENCE [LARGE SCALE GENOMIC DNA]</scope>
    <source>
        <strain evidence="2 3">VKM Ac-2570</strain>
    </source>
</reference>
<keyword evidence="3" id="KW-1185">Reference proteome</keyword>
<evidence type="ECO:0008006" key="4">
    <source>
        <dbReference type="Google" id="ProtNLM"/>
    </source>
</evidence>
<evidence type="ECO:0000256" key="1">
    <source>
        <dbReference type="SAM" id="MobiDB-lite"/>
    </source>
</evidence>
<feature type="compositionally biased region" description="Basic and acidic residues" evidence="1">
    <location>
        <begin position="19"/>
        <end position="29"/>
    </location>
</feature>
<comment type="caution">
    <text evidence="2">The sequence shown here is derived from an EMBL/GenBank/DDBJ whole genome shotgun (WGS) entry which is preliminary data.</text>
</comment>
<accession>A0A4R7ZCC5</accession>
<evidence type="ECO:0000313" key="3">
    <source>
        <dbReference type="Proteomes" id="UP000295447"/>
    </source>
</evidence>
<dbReference type="AlphaFoldDB" id="A0A4R7ZCC5"/>
<feature type="region of interest" description="Disordered" evidence="1">
    <location>
        <begin position="6"/>
        <end position="29"/>
    </location>
</feature>
<organism evidence="2 3">
    <name type="scientific">Kribbella kalugense</name>
    <dbReference type="NCBI Taxonomy" id="2512221"/>
    <lineage>
        <taxon>Bacteria</taxon>
        <taxon>Bacillati</taxon>
        <taxon>Actinomycetota</taxon>
        <taxon>Actinomycetes</taxon>
        <taxon>Propionibacteriales</taxon>
        <taxon>Kribbellaceae</taxon>
        <taxon>Kribbella</taxon>
    </lineage>
</organism>
<name>A0A4R7ZCC5_9ACTN</name>
<evidence type="ECO:0000313" key="2">
    <source>
        <dbReference type="EMBL" id="TDW14842.1"/>
    </source>
</evidence>